<accession>A0A4V6KKV5</accession>
<dbReference type="GO" id="GO:0009279">
    <property type="term" value="C:cell outer membrane"/>
    <property type="evidence" value="ECO:0007669"/>
    <property type="project" value="TreeGrafter"/>
</dbReference>
<name>A0A4V6KKV5_SERFO</name>
<dbReference type="PANTHER" id="PTHR30451:SF10">
    <property type="entry name" value="OUTER MEMBRANE USHER PROTEIN YFCU-RELATED"/>
    <property type="match status" value="1"/>
</dbReference>
<dbReference type="GO" id="GO:0009297">
    <property type="term" value="P:pilus assembly"/>
    <property type="evidence" value="ECO:0007669"/>
    <property type="project" value="InterPro"/>
</dbReference>
<evidence type="ECO:0000313" key="2">
    <source>
        <dbReference type="EMBL" id="VTR20658.1"/>
    </source>
</evidence>
<feature type="compositionally biased region" description="Polar residues" evidence="1">
    <location>
        <begin position="8"/>
        <end position="27"/>
    </location>
</feature>
<dbReference type="InterPro" id="IPR000015">
    <property type="entry name" value="Fimb_usher"/>
</dbReference>
<dbReference type="PANTHER" id="PTHR30451">
    <property type="entry name" value="OUTER MEMBRANE USHER PROTEIN"/>
    <property type="match status" value="1"/>
</dbReference>
<reference evidence="2" key="1">
    <citation type="submission" date="2019-05" db="EMBL/GenBank/DDBJ databases">
        <authorList>
            <consortium name="Pathogen Informatics"/>
        </authorList>
    </citation>
    <scope>NUCLEOTIDE SEQUENCE [LARGE SCALE GENOMIC DNA]</scope>
    <source>
        <strain evidence="2">NCTC12965</strain>
    </source>
</reference>
<feature type="region of interest" description="Disordered" evidence="1">
    <location>
        <begin position="1"/>
        <end position="29"/>
    </location>
</feature>
<evidence type="ECO:0000256" key="1">
    <source>
        <dbReference type="SAM" id="MobiDB-lite"/>
    </source>
</evidence>
<sequence>MLLDYNLNGRSQHQQRDGSNTQTLSGNGTAGANLGSWRLRADWQANLERQTGSGQSSRQQLDWSRYYAYRAVPSLRSKLTVGEDYLDSGMFDSFRFTGVSLISDDNMLPPNLRGYAPEVVGVAKTNAKVVISQQGAGTV</sequence>
<dbReference type="AlphaFoldDB" id="A0A4V6KKV5"/>
<protein>
    <submittedName>
        <fullName evidence="2">Outer membrane usher protein papC</fullName>
    </submittedName>
</protein>
<dbReference type="GO" id="GO:0015473">
    <property type="term" value="F:fimbrial usher porin activity"/>
    <property type="evidence" value="ECO:0007669"/>
    <property type="project" value="InterPro"/>
</dbReference>
<dbReference type="Pfam" id="PF00577">
    <property type="entry name" value="Usher"/>
    <property type="match status" value="1"/>
</dbReference>
<dbReference type="EMBL" id="CABEEZ010000021">
    <property type="protein sequence ID" value="VTR20658.1"/>
    <property type="molecule type" value="Genomic_DNA"/>
</dbReference>
<organism evidence="2">
    <name type="scientific">Serratia fonticola</name>
    <dbReference type="NCBI Taxonomy" id="47917"/>
    <lineage>
        <taxon>Bacteria</taxon>
        <taxon>Pseudomonadati</taxon>
        <taxon>Pseudomonadota</taxon>
        <taxon>Gammaproteobacteria</taxon>
        <taxon>Enterobacterales</taxon>
        <taxon>Yersiniaceae</taxon>
        <taxon>Serratia</taxon>
    </lineage>
</organism>
<dbReference type="Gene3D" id="2.60.40.3110">
    <property type="match status" value="1"/>
</dbReference>
<proteinExistence type="predicted"/>
<gene>
    <name evidence="2" type="primary">papC_9</name>
    <name evidence="2" type="ORF">NCTC12965_01072</name>
</gene>